<reference evidence="2 3" key="1">
    <citation type="submission" date="2015-09" db="EMBL/GenBank/DDBJ databases">
        <title>Atta colombica WGS genome.</title>
        <authorList>
            <person name="Nygaard S."/>
            <person name="Hu H."/>
            <person name="Boomsma J."/>
            <person name="Zhang G."/>
        </authorList>
    </citation>
    <scope>NUCLEOTIDE SEQUENCE [LARGE SCALE GENOMIC DNA]</scope>
    <source>
        <strain evidence="2">Treedump-2</strain>
        <tissue evidence="2">Whole body</tissue>
    </source>
</reference>
<dbReference type="AlphaFoldDB" id="A0A195BTZ0"/>
<gene>
    <name evidence="2" type="ORF">ALC53_01375</name>
</gene>
<feature type="compositionally biased region" description="Low complexity" evidence="1">
    <location>
        <begin position="385"/>
        <end position="404"/>
    </location>
</feature>
<dbReference type="Proteomes" id="UP000078540">
    <property type="component" value="Unassembled WGS sequence"/>
</dbReference>
<proteinExistence type="predicted"/>
<evidence type="ECO:0000313" key="2">
    <source>
        <dbReference type="EMBL" id="KYM91872.1"/>
    </source>
</evidence>
<evidence type="ECO:0000256" key="1">
    <source>
        <dbReference type="SAM" id="MobiDB-lite"/>
    </source>
</evidence>
<organism evidence="2 3">
    <name type="scientific">Atta colombica</name>
    <dbReference type="NCBI Taxonomy" id="520822"/>
    <lineage>
        <taxon>Eukaryota</taxon>
        <taxon>Metazoa</taxon>
        <taxon>Ecdysozoa</taxon>
        <taxon>Arthropoda</taxon>
        <taxon>Hexapoda</taxon>
        <taxon>Insecta</taxon>
        <taxon>Pterygota</taxon>
        <taxon>Neoptera</taxon>
        <taxon>Endopterygota</taxon>
        <taxon>Hymenoptera</taxon>
        <taxon>Apocrita</taxon>
        <taxon>Aculeata</taxon>
        <taxon>Formicoidea</taxon>
        <taxon>Formicidae</taxon>
        <taxon>Myrmicinae</taxon>
        <taxon>Atta</taxon>
    </lineage>
</organism>
<feature type="compositionally biased region" description="Polar residues" evidence="1">
    <location>
        <begin position="290"/>
        <end position="306"/>
    </location>
</feature>
<feature type="compositionally biased region" description="Low complexity" evidence="1">
    <location>
        <begin position="361"/>
        <end position="371"/>
    </location>
</feature>
<protein>
    <submittedName>
        <fullName evidence="2">Uncharacterized protein</fullName>
    </submittedName>
</protein>
<accession>A0A195BTZ0</accession>
<feature type="region of interest" description="Disordered" evidence="1">
    <location>
        <begin position="352"/>
        <end position="404"/>
    </location>
</feature>
<dbReference type="EMBL" id="KQ976405">
    <property type="protein sequence ID" value="KYM91872.1"/>
    <property type="molecule type" value="Genomic_DNA"/>
</dbReference>
<evidence type="ECO:0000313" key="3">
    <source>
        <dbReference type="Proteomes" id="UP000078540"/>
    </source>
</evidence>
<keyword evidence="3" id="KW-1185">Reference proteome</keyword>
<feature type="compositionally biased region" description="Low complexity" evidence="1">
    <location>
        <begin position="311"/>
        <end position="324"/>
    </location>
</feature>
<feature type="region of interest" description="Disordered" evidence="1">
    <location>
        <begin position="290"/>
        <end position="324"/>
    </location>
</feature>
<name>A0A195BTZ0_9HYME</name>
<feature type="compositionally biased region" description="Basic and acidic residues" evidence="1">
    <location>
        <begin position="374"/>
        <end position="384"/>
    </location>
</feature>
<sequence>MAADCENICLERVRRVHRICRAGRTYDSICMHYISTNPTIIEGQDSYPLRTFLQNQVIRNRDVRNMRMVGMLNVALLLLNLTSVKTYSVPYQNIQLAFSITPKLMYTSESNPTFSGYSYTTQDFNGGESKVVFTTGADSMNRLKNEINLMKISEGYSQKEKDQENIKSLEQSESIKAEENKNKQVLDSNIEVLNEKKKFSKNPEADNLIGLQSNLQQVSSIDVSYPAFRENLLNLHLPELSRYQISNIIQNQYYPYNLYTRLQLPLNNFDFYNPTVPLFYQAATVISDSNSKSTSTATENTKTSAESYIAKNSQTTNSESSSIKSHITSRFNLESTTNAIEETSATSIKKLEATSEKSGEEITTSESTITSQKSVEEITDKKANSTEFTSTETSLLTEKSNTAI</sequence>